<dbReference type="RefSeq" id="WP_377902485.1">
    <property type="nucleotide sequence ID" value="NZ_JBHRZS010000002.1"/>
</dbReference>
<keyword evidence="2" id="KW-1185">Reference proteome</keyword>
<protein>
    <submittedName>
        <fullName evidence="1">WbqC family protein</fullName>
    </submittedName>
</protein>
<dbReference type="Pfam" id="PF08889">
    <property type="entry name" value="WbqC"/>
    <property type="match status" value="1"/>
</dbReference>
<dbReference type="EMBL" id="JBHRZS010000002">
    <property type="protein sequence ID" value="MFC3878737.1"/>
    <property type="molecule type" value="Genomic_DNA"/>
</dbReference>
<dbReference type="InterPro" id="IPR014985">
    <property type="entry name" value="WbqC"/>
</dbReference>
<accession>A0ABV8AM22</accession>
<reference evidence="2" key="1">
    <citation type="journal article" date="2019" name="Int. J. Syst. Evol. Microbiol.">
        <title>The Global Catalogue of Microorganisms (GCM) 10K type strain sequencing project: providing services to taxonomists for standard genome sequencing and annotation.</title>
        <authorList>
            <consortium name="The Broad Institute Genomics Platform"/>
            <consortium name="The Broad Institute Genome Sequencing Center for Infectious Disease"/>
            <person name="Wu L."/>
            <person name="Ma J."/>
        </authorList>
    </citation>
    <scope>NUCLEOTIDE SEQUENCE [LARGE SCALE GENOMIC DNA]</scope>
    <source>
        <strain evidence="2">CCUG 60523</strain>
    </source>
</reference>
<sequence length="207" mass="24315">MSKLAADLFYFPNLEFFCAILDYDEVVFCRGQEFRRKSFINRTDILGPNKVQRLTVPIQGRRPRIPEGKLLIDYEQKWVMGHLRSIQSAYGKAPFFEHYFPFFEQIFQKEHSHLWDLNLDILTLCLRFLGIPAKIVLVDDPAEIQVEKDIRGHMSTQEPYTTRNYYRATPYFQLFGVDFEPNLGVLDLLFNVGPESKMILSDSVKKH</sequence>
<evidence type="ECO:0000313" key="1">
    <source>
        <dbReference type="EMBL" id="MFC3878737.1"/>
    </source>
</evidence>
<dbReference type="Proteomes" id="UP001595805">
    <property type="component" value="Unassembled WGS sequence"/>
</dbReference>
<proteinExistence type="predicted"/>
<comment type="caution">
    <text evidence="1">The sequence shown here is derived from an EMBL/GenBank/DDBJ whole genome shotgun (WGS) entry which is preliminary data.</text>
</comment>
<organism evidence="1 2">
    <name type="scientific">Algoriphagus namhaensis</name>
    <dbReference type="NCBI Taxonomy" id="915353"/>
    <lineage>
        <taxon>Bacteria</taxon>
        <taxon>Pseudomonadati</taxon>
        <taxon>Bacteroidota</taxon>
        <taxon>Cytophagia</taxon>
        <taxon>Cytophagales</taxon>
        <taxon>Cyclobacteriaceae</taxon>
        <taxon>Algoriphagus</taxon>
    </lineage>
</organism>
<gene>
    <name evidence="1" type="ORF">ACFOSV_01035</name>
</gene>
<name>A0ABV8AM22_9BACT</name>
<evidence type="ECO:0000313" key="2">
    <source>
        <dbReference type="Proteomes" id="UP001595805"/>
    </source>
</evidence>